<dbReference type="InterPro" id="IPR036525">
    <property type="entry name" value="Tubulin/FtsZ_GTPase_sf"/>
</dbReference>
<evidence type="ECO:0000256" key="1">
    <source>
        <dbReference type="ARBA" id="ARBA00003757"/>
    </source>
</evidence>
<proteinExistence type="inferred from homology"/>
<dbReference type="PANTHER" id="PTHR13391:SF0">
    <property type="entry name" value="PROTEIN MISATO HOMOLOG 1"/>
    <property type="match status" value="1"/>
</dbReference>
<evidence type="ECO:0008006" key="9">
    <source>
        <dbReference type="Google" id="ProtNLM"/>
    </source>
</evidence>
<dbReference type="PANTHER" id="PTHR13391">
    <property type="entry name" value="MITOCHONDRIAL DISTRIBUTION REGULATOR MISATO"/>
    <property type="match status" value="1"/>
</dbReference>
<dbReference type="Proteomes" id="UP000578531">
    <property type="component" value="Unassembled WGS sequence"/>
</dbReference>
<protein>
    <recommendedName>
        <fullName evidence="9">Tubulin nucleotide-binding domain-like protein</fullName>
    </recommendedName>
</protein>
<sequence>MHEILTIQLGHRANYVATHFWNTQESYFTYDSTQASPVDHDVHFRPGIGARGEETYTPRTLIYDLKGGFGGLRKWGGLYDQQISGDGGVEQGKGVWDGNVVLHQDPGIEQSEFQRSLDEGVPSAQKLSTETVRYWSDFNRVFYHPRSIVQINDYELGSTLMPFEKWESGEELFASMDRDVDLLDRDVRVWAEECDQMQGIQVFTGGDDAWSAFAAKYVESLRDEFGKVSIWTWGFEEEQGKGQKAKQLLRTVNAARMISEMSTHASMYIPLSIPSTQLPQYVHFDRTSQWHTSALLSAALESITLPTRLRHDTQKRGFLDNLEGALNVHGNHRIAQLRCSMLDPETAPLVIATTNGTTDDRAPSANNGTLVEEDGLKLAEPRLDMDLSCCNARSPSPFATQHDVSDHVFGVVETTRTKVEAARDEEAEEGEITYARKRRRFAGLPVIERYHSSLECPILDSFPPILSFSPGLTQVAVHTSLSTTSGISNRVKALQRVVSRMANLDERETLSNGLGQISEAYENGWHSGSDESDD</sequence>
<dbReference type="InterPro" id="IPR049942">
    <property type="entry name" value="DML1/Misato"/>
</dbReference>
<evidence type="ECO:0000256" key="4">
    <source>
        <dbReference type="ARBA" id="ARBA00023128"/>
    </source>
</evidence>
<dbReference type="InterPro" id="IPR029209">
    <property type="entry name" value="DML1/Misato_tubulin"/>
</dbReference>
<keyword evidence="4" id="KW-0496">Mitochondrion</keyword>
<dbReference type="InterPro" id="IPR019605">
    <property type="entry name" value="Misato_II_tubulin-like"/>
</dbReference>
<evidence type="ECO:0000313" key="7">
    <source>
        <dbReference type="EMBL" id="KAF6238492.1"/>
    </source>
</evidence>
<dbReference type="GeneID" id="59285127"/>
<dbReference type="AlphaFoldDB" id="A0A8H6G196"/>
<feature type="domain" description="DML1/Misato tubulin" evidence="6">
    <location>
        <begin position="125"/>
        <end position="309"/>
    </location>
</feature>
<dbReference type="GO" id="GO:0007005">
    <property type="term" value="P:mitochondrion organization"/>
    <property type="evidence" value="ECO:0007669"/>
    <property type="project" value="InterPro"/>
</dbReference>
<evidence type="ECO:0000313" key="8">
    <source>
        <dbReference type="Proteomes" id="UP000578531"/>
    </source>
</evidence>
<dbReference type="CDD" id="cd06060">
    <property type="entry name" value="misato"/>
    <property type="match status" value="1"/>
</dbReference>
<gene>
    <name evidence="7" type="ORF">HO173_003460</name>
</gene>
<feature type="domain" description="Misato Segment II tubulin-like" evidence="5">
    <location>
        <begin position="2"/>
        <end position="119"/>
    </location>
</feature>
<evidence type="ECO:0000259" key="6">
    <source>
        <dbReference type="Pfam" id="PF14881"/>
    </source>
</evidence>
<name>A0A8H6G196_9LECA</name>
<evidence type="ECO:0000256" key="2">
    <source>
        <dbReference type="ARBA" id="ARBA00004173"/>
    </source>
</evidence>
<accession>A0A8H6G196</accession>
<comment type="subcellular location">
    <subcellularLocation>
        <location evidence="2">Mitochondrion</location>
    </subcellularLocation>
</comment>
<organism evidence="7 8">
    <name type="scientific">Letharia columbiana</name>
    <dbReference type="NCBI Taxonomy" id="112416"/>
    <lineage>
        <taxon>Eukaryota</taxon>
        <taxon>Fungi</taxon>
        <taxon>Dikarya</taxon>
        <taxon>Ascomycota</taxon>
        <taxon>Pezizomycotina</taxon>
        <taxon>Lecanoromycetes</taxon>
        <taxon>OSLEUM clade</taxon>
        <taxon>Lecanoromycetidae</taxon>
        <taxon>Lecanorales</taxon>
        <taxon>Lecanorineae</taxon>
        <taxon>Parmeliaceae</taxon>
        <taxon>Letharia</taxon>
    </lineage>
</organism>
<dbReference type="GO" id="GO:0005739">
    <property type="term" value="C:mitochondrion"/>
    <property type="evidence" value="ECO:0007669"/>
    <property type="project" value="UniProtKB-SubCell"/>
</dbReference>
<dbReference type="EMBL" id="JACCJC010000009">
    <property type="protein sequence ID" value="KAF6238492.1"/>
    <property type="molecule type" value="Genomic_DNA"/>
</dbReference>
<dbReference type="Pfam" id="PF10644">
    <property type="entry name" value="Misat_Tub_SegII"/>
    <property type="match status" value="1"/>
</dbReference>
<dbReference type="RefSeq" id="XP_037167794.1">
    <property type="nucleotide sequence ID" value="XM_037305386.1"/>
</dbReference>
<evidence type="ECO:0000256" key="3">
    <source>
        <dbReference type="ARBA" id="ARBA00008507"/>
    </source>
</evidence>
<comment type="caution">
    <text evidence="7">The sequence shown here is derived from an EMBL/GenBank/DDBJ whole genome shotgun (WGS) entry which is preliminary data.</text>
</comment>
<dbReference type="Gene3D" id="3.40.50.1440">
    <property type="entry name" value="Tubulin/FtsZ, GTPase domain"/>
    <property type="match status" value="1"/>
</dbReference>
<dbReference type="Pfam" id="PF14881">
    <property type="entry name" value="Tubulin_3"/>
    <property type="match status" value="1"/>
</dbReference>
<keyword evidence="8" id="KW-1185">Reference proteome</keyword>
<evidence type="ECO:0000259" key="5">
    <source>
        <dbReference type="Pfam" id="PF10644"/>
    </source>
</evidence>
<reference evidence="7 8" key="1">
    <citation type="journal article" date="2020" name="Genomics">
        <title>Complete, high-quality genomes from long-read metagenomic sequencing of two wolf lichen thalli reveals enigmatic genome architecture.</title>
        <authorList>
            <person name="McKenzie S.K."/>
            <person name="Walston R.F."/>
            <person name="Allen J.L."/>
        </authorList>
    </citation>
    <scope>NUCLEOTIDE SEQUENCE [LARGE SCALE GENOMIC DNA]</scope>
    <source>
        <strain evidence="7">WasteWater2</strain>
    </source>
</reference>
<comment type="function">
    <text evidence="1">Involved in the partitioning of the mitochondrial organelle and mitochondrial DNA (mtDNA) inheritance.</text>
</comment>
<dbReference type="SUPFAM" id="SSF52490">
    <property type="entry name" value="Tubulin nucleotide-binding domain-like"/>
    <property type="match status" value="1"/>
</dbReference>
<comment type="similarity">
    <text evidence="3">Belongs to the misato family.</text>
</comment>
<dbReference type="OrthoDB" id="271881at2759"/>